<evidence type="ECO:0000313" key="1">
    <source>
        <dbReference type="EMBL" id="CAB4546572.1"/>
    </source>
</evidence>
<reference evidence="1" key="1">
    <citation type="submission" date="2020-05" db="EMBL/GenBank/DDBJ databases">
        <authorList>
            <person name="Chiriac C."/>
            <person name="Salcher M."/>
            <person name="Ghai R."/>
            <person name="Kavagutti S V."/>
        </authorList>
    </citation>
    <scope>NUCLEOTIDE SEQUENCE</scope>
</reference>
<dbReference type="EMBL" id="CAEZSX010000001">
    <property type="protein sequence ID" value="CAB4546572.1"/>
    <property type="molecule type" value="Genomic_DNA"/>
</dbReference>
<accession>A0A6J6C5L4</accession>
<dbReference type="AlphaFoldDB" id="A0A6J6C5L4"/>
<sequence>MLCISSAIKNFDSYRLAMSITTKLATVFSSLFIASALVFLEAPVAIACSPAAASASGVSHGSTIYSGSVTVCVGMQSTNPAPQNPATAPKPSSGITIKPVPKPAPCPTAAQRKQMPRSADAAERWVKSLCGSPAKPVAKPAAPVKPAPVTLTPVATTYNSAAVSFSPNPLRATVYPAAQFAAGDTLSFSSNPSLHYGSQLVLGRQAEVQFSPAWLGWQFSDGPRLQGVDTKRSFDSVGRYQAWAIANYFVSYRIIGESAWVAVPGQISVLSNVIDLDATQKIPQVIPSPKKPLLVGGYCSQSPSSWGCLP</sequence>
<proteinExistence type="predicted"/>
<gene>
    <name evidence="1" type="ORF">UFOPK1537_00009</name>
</gene>
<name>A0A6J6C5L4_9ZZZZ</name>
<protein>
    <submittedName>
        <fullName evidence="1">Unannotated protein</fullName>
    </submittedName>
</protein>
<organism evidence="1">
    <name type="scientific">freshwater metagenome</name>
    <dbReference type="NCBI Taxonomy" id="449393"/>
    <lineage>
        <taxon>unclassified sequences</taxon>
        <taxon>metagenomes</taxon>
        <taxon>ecological metagenomes</taxon>
    </lineage>
</organism>